<accession>A0A4Q9MPA8</accession>
<evidence type="ECO:0000313" key="2">
    <source>
        <dbReference type="EMBL" id="TBU29580.1"/>
    </source>
</evidence>
<dbReference type="EMBL" id="ML143412">
    <property type="protein sequence ID" value="TBU29580.1"/>
    <property type="molecule type" value="Genomic_DNA"/>
</dbReference>
<feature type="compositionally biased region" description="Polar residues" evidence="1">
    <location>
        <begin position="268"/>
        <end position="285"/>
    </location>
</feature>
<feature type="compositionally biased region" description="Basic and acidic residues" evidence="1">
    <location>
        <begin position="386"/>
        <end position="399"/>
    </location>
</feature>
<feature type="compositionally biased region" description="Acidic residues" evidence="1">
    <location>
        <begin position="112"/>
        <end position="121"/>
    </location>
</feature>
<feature type="compositionally biased region" description="Low complexity" evidence="1">
    <location>
        <begin position="150"/>
        <end position="167"/>
    </location>
</feature>
<feature type="region of interest" description="Disordered" evidence="1">
    <location>
        <begin position="323"/>
        <end position="408"/>
    </location>
</feature>
<feature type="compositionally biased region" description="Low complexity" evidence="1">
    <location>
        <begin position="368"/>
        <end position="378"/>
    </location>
</feature>
<feature type="compositionally biased region" description="Polar residues" evidence="1">
    <location>
        <begin position="323"/>
        <end position="344"/>
    </location>
</feature>
<name>A0A4Q9MPA8_9APHY</name>
<dbReference type="OrthoDB" id="3219024at2759"/>
<gene>
    <name evidence="2" type="ORF">BD311DRAFT_756412</name>
</gene>
<proteinExistence type="predicted"/>
<feature type="compositionally biased region" description="Low complexity" evidence="1">
    <location>
        <begin position="214"/>
        <end position="225"/>
    </location>
</feature>
<feature type="compositionally biased region" description="Low complexity" evidence="1">
    <location>
        <begin position="345"/>
        <end position="361"/>
    </location>
</feature>
<feature type="compositionally biased region" description="Polar residues" evidence="1">
    <location>
        <begin position="122"/>
        <end position="133"/>
    </location>
</feature>
<feature type="region of interest" description="Disordered" evidence="1">
    <location>
        <begin position="1"/>
        <end position="300"/>
    </location>
</feature>
<organism evidence="2">
    <name type="scientific">Dichomitus squalens</name>
    <dbReference type="NCBI Taxonomy" id="114155"/>
    <lineage>
        <taxon>Eukaryota</taxon>
        <taxon>Fungi</taxon>
        <taxon>Dikarya</taxon>
        <taxon>Basidiomycota</taxon>
        <taxon>Agaricomycotina</taxon>
        <taxon>Agaricomycetes</taxon>
        <taxon>Polyporales</taxon>
        <taxon>Polyporaceae</taxon>
        <taxon>Dichomitus</taxon>
    </lineage>
</organism>
<dbReference type="AlphaFoldDB" id="A0A4Q9MPA8"/>
<dbReference type="Proteomes" id="UP000292957">
    <property type="component" value="Unassembled WGS sequence"/>
</dbReference>
<protein>
    <submittedName>
        <fullName evidence="2">Uncharacterized protein</fullName>
    </submittedName>
</protein>
<feature type="compositionally biased region" description="Basic and acidic residues" evidence="1">
    <location>
        <begin position="249"/>
        <end position="267"/>
    </location>
</feature>
<feature type="compositionally biased region" description="Polar residues" evidence="1">
    <location>
        <begin position="92"/>
        <end position="101"/>
    </location>
</feature>
<feature type="compositionally biased region" description="Polar residues" evidence="1">
    <location>
        <begin position="203"/>
        <end position="213"/>
    </location>
</feature>
<sequence>MPTKAHRPSGLVRTHSRTSSGGSSKPGLNLQITQKDPPPQKVPDKAKKSSHFHHESAARVASAQFLRSNSGIRVHSRENLQPAALRRAPTPNGVTKQNGTRQKADFSISSPDEGEDDDEWVSSESGAATPNNESDVETTPIEQSSKHRAAAQPAPQPVQQTQANATAGHDVATPKAAPPSLPRVDTARPSLLSLAPNARDFAPSQQQMPQADISSRQPQRQPLSQTPKDQQRPQLDIQISSATPPVGKARSETHSPPRRSPDIESSNKRQSMTRPPSTHSITSTHALRPHPLIRGHSYGQGALASKPAPLAPLATVIPDAASGQMSTASSSPTSLRAGSPTSIRTASASTNLSSPSSSSPAHKQLRRTSTSSVASSATMPVQSSLTEKRSSRSNHDRQRTLSTMSSSSSIAALTSFTLRSTPSPPRTPITITTHFPPQEQNAALETIHPLLPPPYLSAHLTVLAYRNPIAESYDRVIRAKQGR</sequence>
<reference evidence="2" key="1">
    <citation type="submission" date="2019-01" db="EMBL/GenBank/DDBJ databases">
        <title>Draft genome sequences of three monokaryotic isolates of the white-rot basidiomycete fungus Dichomitus squalens.</title>
        <authorList>
            <consortium name="DOE Joint Genome Institute"/>
            <person name="Lopez S.C."/>
            <person name="Andreopoulos B."/>
            <person name="Pangilinan J."/>
            <person name="Lipzen A."/>
            <person name="Riley R."/>
            <person name="Ahrendt S."/>
            <person name="Ng V."/>
            <person name="Barry K."/>
            <person name="Daum C."/>
            <person name="Grigoriev I.V."/>
            <person name="Hilden K.S."/>
            <person name="Makela M.R."/>
            <person name="de Vries R.P."/>
        </authorList>
    </citation>
    <scope>NUCLEOTIDE SEQUENCE [LARGE SCALE GENOMIC DNA]</scope>
    <source>
        <strain evidence="2">OM18370.1</strain>
    </source>
</reference>
<evidence type="ECO:0000256" key="1">
    <source>
        <dbReference type="SAM" id="MobiDB-lite"/>
    </source>
</evidence>
<feature type="compositionally biased region" description="Basic and acidic residues" evidence="1">
    <location>
        <begin position="42"/>
        <end position="57"/>
    </location>
</feature>